<evidence type="ECO:0000313" key="6">
    <source>
        <dbReference type="EMBL" id="PWJ50269.1"/>
    </source>
</evidence>
<dbReference type="Gene3D" id="1.10.8.60">
    <property type="match status" value="1"/>
</dbReference>
<organism evidence="6 7">
    <name type="scientific">Quadrisphaera granulorum</name>
    <dbReference type="NCBI Taxonomy" id="317664"/>
    <lineage>
        <taxon>Bacteria</taxon>
        <taxon>Bacillati</taxon>
        <taxon>Actinomycetota</taxon>
        <taxon>Actinomycetes</taxon>
        <taxon>Kineosporiales</taxon>
        <taxon>Kineosporiaceae</taxon>
        <taxon>Quadrisphaera</taxon>
    </lineage>
</organism>
<feature type="region of interest" description="Disordered" evidence="4">
    <location>
        <begin position="1"/>
        <end position="25"/>
    </location>
</feature>
<dbReference type="SMART" id="SM00382">
    <property type="entry name" value="AAA"/>
    <property type="match status" value="1"/>
</dbReference>
<evidence type="ECO:0000259" key="5">
    <source>
        <dbReference type="SMART" id="SM00382"/>
    </source>
</evidence>
<comment type="caution">
    <text evidence="6">The sequence shown here is derived from an EMBL/GenBank/DDBJ whole genome shotgun (WGS) entry which is preliminary data.</text>
</comment>
<dbReference type="PANTHER" id="PTHR23073">
    <property type="entry name" value="26S PROTEASOME REGULATORY SUBUNIT"/>
    <property type="match status" value="1"/>
</dbReference>
<evidence type="ECO:0000256" key="2">
    <source>
        <dbReference type="ARBA" id="ARBA00022741"/>
    </source>
</evidence>
<dbReference type="GO" id="GO:0016887">
    <property type="term" value="F:ATP hydrolysis activity"/>
    <property type="evidence" value="ECO:0007669"/>
    <property type="project" value="InterPro"/>
</dbReference>
<proteinExistence type="inferred from homology"/>
<dbReference type="Proteomes" id="UP000245469">
    <property type="component" value="Unassembled WGS sequence"/>
</dbReference>
<dbReference type="InterPro" id="IPR003593">
    <property type="entry name" value="AAA+_ATPase"/>
</dbReference>
<feature type="region of interest" description="Disordered" evidence="4">
    <location>
        <begin position="486"/>
        <end position="506"/>
    </location>
</feature>
<evidence type="ECO:0000256" key="1">
    <source>
        <dbReference type="ARBA" id="ARBA00006914"/>
    </source>
</evidence>
<evidence type="ECO:0000313" key="7">
    <source>
        <dbReference type="Proteomes" id="UP000245469"/>
    </source>
</evidence>
<dbReference type="Pfam" id="PF00004">
    <property type="entry name" value="AAA"/>
    <property type="match status" value="1"/>
</dbReference>
<sequence length="531" mass="57455">MTRRGDLRSNDAPVTDTPSPRTPDDDRLALARAVTGLLEWAQETTAERIPPLVTKIRDHLGEGAVDAGVLSREFAVFDRVNLQLALDAWSAEHGRSVEVVGYTIPPHFGTVDVAQMLQGSHLPPLRVTKPPVDDLPSGPTSTTAVWRAVLLLVEDHRGRHVLHVRGPADQHGHSGLTVEVAGLETAHAQELLGELEALRSAKNVYRGQVLEIGSTDHGSMTVRFPDLPRTERDDVVLPESVLARVERHTLAVAARREVLRASGQHLKRGLLLYGPPGTGKTHTTRYVVTHLPDTTALLLSGRSLHLIGAVAAMARELQPAVVVLEDVDLVAEDRSYGHGMSPVLFELLDAMDGAAADADLLFLLTTNRAEALERALAARPGRVDVALEIGLPDADARRRLLRLYSRAVPLTASDEVVDEVVARSEGVTASFVKELVRRAVLEAAMAQDDDATQSGEAVREVTGEHLRHALDDLLDSSQALTRALLGVPADQSDEPDGEGTVSYDGSYEPGVQVVQTAQQYRSSGGWFRHHP</sequence>
<dbReference type="Gene3D" id="3.40.50.300">
    <property type="entry name" value="P-loop containing nucleotide triphosphate hydrolases"/>
    <property type="match status" value="1"/>
</dbReference>
<reference evidence="6 7" key="1">
    <citation type="submission" date="2018-03" db="EMBL/GenBank/DDBJ databases">
        <title>Genomic Encyclopedia of Archaeal and Bacterial Type Strains, Phase II (KMG-II): from individual species to whole genera.</title>
        <authorList>
            <person name="Goeker M."/>
        </authorList>
    </citation>
    <scope>NUCLEOTIDE SEQUENCE [LARGE SCALE GENOMIC DNA]</scope>
    <source>
        <strain evidence="6 7">DSM 44889</strain>
    </source>
</reference>
<evidence type="ECO:0000256" key="4">
    <source>
        <dbReference type="SAM" id="MobiDB-lite"/>
    </source>
</evidence>
<dbReference type="InterPro" id="IPR027417">
    <property type="entry name" value="P-loop_NTPase"/>
</dbReference>
<keyword evidence="7" id="KW-1185">Reference proteome</keyword>
<dbReference type="GO" id="GO:0005524">
    <property type="term" value="F:ATP binding"/>
    <property type="evidence" value="ECO:0007669"/>
    <property type="project" value="UniProtKB-KW"/>
</dbReference>
<comment type="similarity">
    <text evidence="1">Belongs to the AAA ATPase family.</text>
</comment>
<gene>
    <name evidence="6" type="ORF">BXY45_12379</name>
</gene>
<dbReference type="InterPro" id="IPR003959">
    <property type="entry name" value="ATPase_AAA_core"/>
</dbReference>
<accession>A0A315ZYF2</accession>
<evidence type="ECO:0000256" key="3">
    <source>
        <dbReference type="ARBA" id="ARBA00022840"/>
    </source>
</evidence>
<keyword evidence="3" id="KW-0067">ATP-binding</keyword>
<protein>
    <submittedName>
        <fullName evidence="6">ATPase family protein associated with various cellular activities (AAA)</fullName>
    </submittedName>
</protein>
<dbReference type="InterPro" id="IPR050221">
    <property type="entry name" value="26S_Proteasome_ATPase"/>
</dbReference>
<name>A0A315ZYF2_9ACTN</name>
<dbReference type="AlphaFoldDB" id="A0A315ZYF2"/>
<dbReference type="SUPFAM" id="SSF52540">
    <property type="entry name" value="P-loop containing nucleoside triphosphate hydrolases"/>
    <property type="match status" value="1"/>
</dbReference>
<keyword evidence="2" id="KW-0547">Nucleotide-binding</keyword>
<feature type="domain" description="AAA+ ATPase" evidence="5">
    <location>
        <begin position="266"/>
        <end position="393"/>
    </location>
</feature>
<dbReference type="EMBL" id="QGDQ01000023">
    <property type="protein sequence ID" value="PWJ50269.1"/>
    <property type="molecule type" value="Genomic_DNA"/>
</dbReference>